<dbReference type="SUPFAM" id="SSF54211">
    <property type="entry name" value="Ribosomal protein S5 domain 2-like"/>
    <property type="match status" value="1"/>
</dbReference>
<dbReference type="RefSeq" id="WP_304544637.1">
    <property type="nucleotide sequence ID" value="NZ_JARPTC010000022.1"/>
</dbReference>
<dbReference type="InterPro" id="IPR020568">
    <property type="entry name" value="Ribosomal_Su5_D2-typ_SF"/>
</dbReference>
<dbReference type="InterPro" id="IPR008269">
    <property type="entry name" value="Lon_proteolytic"/>
</dbReference>
<feature type="active site" evidence="2">
    <location>
        <position position="694"/>
    </location>
</feature>
<reference evidence="4" key="1">
    <citation type="journal article" date="2023" name="J. Hazard. Mater.">
        <title>Anaerobic biodegradation of pyrene and benzo[a]pyrene by a new sulfate-reducing Desulforamulus aquiferis strain DSA.</title>
        <authorList>
            <person name="Zhang Z."/>
            <person name="Sun J."/>
            <person name="Gong X."/>
            <person name="Wang C."/>
            <person name="Wang H."/>
        </authorList>
    </citation>
    <scope>NUCLEOTIDE SEQUENCE</scope>
    <source>
        <strain evidence="4">DSA</strain>
    </source>
</reference>
<evidence type="ECO:0000256" key="2">
    <source>
        <dbReference type="PROSITE-ProRule" id="PRU01122"/>
    </source>
</evidence>
<dbReference type="GO" id="GO:0030163">
    <property type="term" value="P:protein catabolic process"/>
    <property type="evidence" value="ECO:0007669"/>
    <property type="project" value="InterPro"/>
</dbReference>
<dbReference type="AlphaFoldDB" id="A0AAW7ZGS7"/>
<feature type="domain" description="Lon proteolytic" evidence="3">
    <location>
        <begin position="561"/>
        <end position="756"/>
    </location>
</feature>
<protein>
    <recommendedName>
        <fullName evidence="2">endopeptidase La</fullName>
        <ecNumber evidence="2">3.4.21.53</ecNumber>
    </recommendedName>
</protein>
<dbReference type="EMBL" id="JARPTC010000022">
    <property type="protein sequence ID" value="MDO7788577.1"/>
    <property type="molecule type" value="Genomic_DNA"/>
</dbReference>
<evidence type="ECO:0000313" key="4">
    <source>
        <dbReference type="EMBL" id="MDO7788577.1"/>
    </source>
</evidence>
<sequence>MSINDARIETNRLRRRCLMTELDFCTTSGDIPPLNDFIGQARAVRAMHFGLNMKAPGYNIFVAGPPGTGKTTYTQTAVAQMAAKRTDRPEDWCILHNFNNPDVPLAVNLLPGDGMKFQRDMLKLVNDIKGNVPKVVEDKEHSQKKDEVFQEIQQELDKAIKQLKEDARESQFMMKTSEEGIFFIPLKEGKPMSQEQFQSLPSEEKQILENKLQELQKRTEEIGHSGRLMEEQAEKVIHNLDRQMILEKVLPLIQQIKGKYDSYPKLMSYLDSLTEDLTQNINSLVERKVQAHEGPGDILRNYTVNLLINHGEAKGVPMVAEANPSYYNLFGKVEYRSQMGTVNTHFTMIKPGALHRANGGYLILQGKDLLADPHSWETLKKSLKNKQIIIENIGENFKSVPTISLKPEPIPLDVKVILVGSQQIYHLLQQVDEDFAKMFKVMVDFEVVMPRTEDNLKNYVAFVGSVCRREGLPHFDKTGLAEIIEYGSRLAGNQNKLSTQFNEVVEVIFESAAWTQSAGAEMISAEYVRQAINEKAYRSRRVEERMQELILRGKILVDTEGSVIGQVNGLAVLDLGTYSFGKPSRITAKTFMGQEGLVNIETETEMSGSIHSKGVLTLTGYLGSMFAQDKPLCFNARVTFEQLYEGVEGDSASSAELYALISSLAEVPINQALAVTGSVNQNGEIQPIGGVTEKVEGFFGVCQARGLTGEQGVIIPAQNIDNLMLNQEVVQAVEKGLFHIYGITRVEQGVEILTQITAGEMDNEGNYPEGTVFDLVNRKLTAYAQGLAGFYK</sequence>
<keyword evidence="5" id="KW-1185">Reference proteome</keyword>
<dbReference type="PRINTS" id="PR00830">
    <property type="entry name" value="ENDOLAPTASE"/>
</dbReference>
<dbReference type="Gene3D" id="1.10.8.60">
    <property type="match status" value="1"/>
</dbReference>
<dbReference type="InterPro" id="IPR046843">
    <property type="entry name" value="LonB_AAA-LID"/>
</dbReference>
<dbReference type="Gene3D" id="3.40.50.300">
    <property type="entry name" value="P-loop containing nucleotide triphosphate hydrolases"/>
    <property type="match status" value="2"/>
</dbReference>
<dbReference type="InterPro" id="IPR014721">
    <property type="entry name" value="Ribsml_uS5_D2-typ_fold_subgr"/>
</dbReference>
<feature type="active site" evidence="2">
    <location>
        <position position="651"/>
    </location>
</feature>
<accession>A0AAW7ZGS7</accession>
<dbReference type="Pfam" id="PF20437">
    <property type="entry name" value="LonC_helical"/>
    <property type="match status" value="1"/>
</dbReference>
<comment type="caution">
    <text evidence="4">The sequence shown here is derived from an EMBL/GenBank/DDBJ whole genome shotgun (WGS) entry which is preliminary data.</text>
</comment>
<keyword evidence="2" id="KW-0720">Serine protease</keyword>
<dbReference type="GO" id="GO:0006508">
    <property type="term" value="P:proteolysis"/>
    <property type="evidence" value="ECO:0007669"/>
    <property type="project" value="UniProtKB-KW"/>
</dbReference>
<name>A0AAW7ZGS7_9FIRM</name>
<dbReference type="InterPro" id="IPR046844">
    <property type="entry name" value="Lon-like_helical"/>
</dbReference>
<dbReference type="EC" id="3.4.21.53" evidence="2"/>
<dbReference type="GO" id="GO:0004176">
    <property type="term" value="F:ATP-dependent peptidase activity"/>
    <property type="evidence" value="ECO:0007669"/>
    <property type="project" value="UniProtKB-UniRule"/>
</dbReference>
<dbReference type="Pfam" id="PF13654">
    <property type="entry name" value="AAA_32"/>
    <property type="match status" value="1"/>
</dbReference>
<dbReference type="InterPro" id="IPR027417">
    <property type="entry name" value="P-loop_NTPase"/>
</dbReference>
<dbReference type="GO" id="GO:0004252">
    <property type="term" value="F:serine-type endopeptidase activity"/>
    <property type="evidence" value="ECO:0007669"/>
    <property type="project" value="UniProtKB-UniRule"/>
</dbReference>
<proteinExistence type="inferred from homology"/>
<comment type="catalytic activity">
    <reaction evidence="2">
        <text>Hydrolysis of proteins in presence of ATP.</text>
        <dbReference type="EC" id="3.4.21.53"/>
    </reaction>
</comment>
<keyword evidence="2" id="KW-0378">Hydrolase</keyword>
<dbReference type="InterPro" id="IPR041699">
    <property type="entry name" value="AAA_32"/>
</dbReference>
<dbReference type="InterPro" id="IPR027065">
    <property type="entry name" value="Lon_Prtase"/>
</dbReference>
<dbReference type="SUPFAM" id="SSF52540">
    <property type="entry name" value="P-loop containing nucleoside triphosphate hydrolases"/>
    <property type="match status" value="1"/>
</dbReference>
<dbReference type="Pfam" id="PF05362">
    <property type="entry name" value="Lon_C"/>
    <property type="match status" value="1"/>
</dbReference>
<evidence type="ECO:0000313" key="5">
    <source>
        <dbReference type="Proteomes" id="UP001172911"/>
    </source>
</evidence>
<dbReference type="PROSITE" id="PS51786">
    <property type="entry name" value="LON_PROTEOLYTIC"/>
    <property type="match status" value="1"/>
</dbReference>
<dbReference type="Gene3D" id="3.30.230.10">
    <property type="match status" value="1"/>
</dbReference>
<organism evidence="4 5">
    <name type="scientific">Desulforamulus aquiferis</name>
    <dbReference type="NCBI Taxonomy" id="1397668"/>
    <lineage>
        <taxon>Bacteria</taxon>
        <taxon>Bacillati</taxon>
        <taxon>Bacillota</taxon>
        <taxon>Clostridia</taxon>
        <taxon>Eubacteriales</taxon>
        <taxon>Peptococcaceae</taxon>
        <taxon>Desulforamulus</taxon>
    </lineage>
</organism>
<evidence type="ECO:0000256" key="1">
    <source>
        <dbReference type="ARBA" id="ARBA00022670"/>
    </source>
</evidence>
<dbReference type="GO" id="GO:0005524">
    <property type="term" value="F:ATP binding"/>
    <property type="evidence" value="ECO:0007669"/>
    <property type="project" value="InterPro"/>
</dbReference>
<gene>
    <name evidence="4" type="ORF">P6N53_15220</name>
</gene>
<dbReference type="PANTHER" id="PTHR10046">
    <property type="entry name" value="ATP DEPENDENT LON PROTEASE FAMILY MEMBER"/>
    <property type="match status" value="1"/>
</dbReference>
<reference evidence="4" key="2">
    <citation type="submission" date="2023-03" db="EMBL/GenBank/DDBJ databases">
        <authorList>
            <person name="Zhang Z."/>
        </authorList>
    </citation>
    <scope>NUCLEOTIDE SEQUENCE</scope>
    <source>
        <strain evidence="4">DSA</strain>
    </source>
</reference>
<dbReference type="Proteomes" id="UP001172911">
    <property type="component" value="Unassembled WGS sequence"/>
</dbReference>
<evidence type="ECO:0000259" key="3">
    <source>
        <dbReference type="PROSITE" id="PS51786"/>
    </source>
</evidence>
<dbReference type="Pfam" id="PF20436">
    <property type="entry name" value="LonB_AAA-LID"/>
    <property type="match status" value="1"/>
</dbReference>
<comment type="similarity">
    <text evidence="2">Belongs to the peptidase S16 family.</text>
</comment>
<keyword evidence="1 2" id="KW-0645">Protease</keyword>